<evidence type="ECO:0000256" key="3">
    <source>
        <dbReference type="ARBA" id="ARBA00023235"/>
    </source>
</evidence>
<sequence>MSNFTLEWVISNEDAGKDIKTFLSKEHISRRALTDIKFAGGYISVNGKEQNVRYFLNEGEKLEIAFPPEPVNPHLKQEHIQLDIFYEDRDIIVINKPPYMSTIPSREHPSGSVANALAYYNEHHGSMKAAVHIATRLDRNTSGLLLVAKHRHAHHLFGLQQGESKIHRAYEGIATGRFENKNAEIDAPIGRKQTSIIEREVREDGKRAVTFYEVKKQLKGAVLVKLKLETGRTHQIRVHLSHIGHPLLGDELYGGPMESIKRQALHCSELAFLHPLTRKEMFFKAPLPQDMQMLLKELDIVDKGK</sequence>
<evidence type="ECO:0000256" key="2">
    <source>
        <dbReference type="ARBA" id="ARBA00010876"/>
    </source>
</evidence>
<dbReference type="Proteomes" id="UP000287296">
    <property type="component" value="Unassembled WGS sequence"/>
</dbReference>
<dbReference type="RefSeq" id="WP_120116460.1">
    <property type="nucleotide sequence ID" value="NZ_QYTW02000009.1"/>
</dbReference>
<dbReference type="GO" id="GO:0009982">
    <property type="term" value="F:pseudouridine synthase activity"/>
    <property type="evidence" value="ECO:0007669"/>
    <property type="project" value="InterPro"/>
</dbReference>
<dbReference type="EC" id="5.4.99.-" evidence="5"/>
<evidence type="ECO:0000256" key="1">
    <source>
        <dbReference type="ARBA" id="ARBA00000073"/>
    </source>
</evidence>
<dbReference type="InterPro" id="IPR006224">
    <property type="entry name" value="PsdUridine_synth_RluA-like_CS"/>
</dbReference>
<comment type="function">
    <text evidence="5">Responsible for synthesis of pseudouridine from uracil.</text>
</comment>
<dbReference type="InterPro" id="IPR050188">
    <property type="entry name" value="RluA_PseudoU_synthase"/>
</dbReference>
<dbReference type="InterPro" id="IPR006145">
    <property type="entry name" value="PsdUridine_synth_RsuA/RluA"/>
</dbReference>
<protein>
    <recommendedName>
        <fullName evidence="5">Pseudouridine synthase</fullName>
        <ecNumber evidence="5">5.4.99.-</ecNumber>
    </recommendedName>
</protein>
<proteinExistence type="inferred from homology"/>
<comment type="similarity">
    <text evidence="2 5">Belongs to the pseudouridine synthase RluA family.</text>
</comment>
<evidence type="ECO:0000259" key="6">
    <source>
        <dbReference type="Pfam" id="PF00849"/>
    </source>
</evidence>
<comment type="caution">
    <text evidence="7">The sequence shown here is derived from an EMBL/GenBank/DDBJ whole genome shotgun (WGS) entry which is preliminary data.</text>
</comment>
<evidence type="ECO:0000313" key="8">
    <source>
        <dbReference type="Proteomes" id="UP000287296"/>
    </source>
</evidence>
<dbReference type="SUPFAM" id="SSF55120">
    <property type="entry name" value="Pseudouridine synthase"/>
    <property type="match status" value="1"/>
</dbReference>
<reference evidence="7 8" key="1">
    <citation type="submission" date="2018-12" db="EMBL/GenBank/DDBJ databases">
        <authorList>
            <person name="Sun L."/>
            <person name="Chen Z."/>
        </authorList>
    </citation>
    <scope>NUCLEOTIDE SEQUENCE [LARGE SCALE GENOMIC DNA]</scope>
    <source>
        <strain evidence="7 8">LMG 29736</strain>
    </source>
</reference>
<dbReference type="Gene3D" id="3.30.2350.10">
    <property type="entry name" value="Pseudouridine synthase"/>
    <property type="match status" value="1"/>
</dbReference>
<dbReference type="FunFam" id="3.30.2350.10:FF:000005">
    <property type="entry name" value="Pseudouridine synthase"/>
    <property type="match status" value="1"/>
</dbReference>
<dbReference type="EMBL" id="QYTW02000009">
    <property type="protein sequence ID" value="RST59653.1"/>
    <property type="molecule type" value="Genomic_DNA"/>
</dbReference>
<dbReference type="PROSITE" id="PS01129">
    <property type="entry name" value="PSI_RLU"/>
    <property type="match status" value="1"/>
</dbReference>
<dbReference type="CDD" id="cd02869">
    <property type="entry name" value="PseudoU_synth_RluA_like"/>
    <property type="match status" value="1"/>
</dbReference>
<dbReference type="OrthoDB" id="9807829at2"/>
<dbReference type="InterPro" id="IPR006225">
    <property type="entry name" value="PsdUridine_synth_RluC/D"/>
</dbReference>
<dbReference type="PANTHER" id="PTHR21600:SF35">
    <property type="entry name" value="PSEUDOURIDINE SYNTHASE"/>
    <property type="match status" value="1"/>
</dbReference>
<dbReference type="GO" id="GO:0140098">
    <property type="term" value="F:catalytic activity, acting on RNA"/>
    <property type="evidence" value="ECO:0007669"/>
    <property type="project" value="UniProtKB-ARBA"/>
</dbReference>
<keyword evidence="3 5" id="KW-0413">Isomerase</keyword>
<dbReference type="Pfam" id="PF00849">
    <property type="entry name" value="PseudoU_synth_2"/>
    <property type="match status" value="1"/>
</dbReference>
<name>A0A429X8X5_SIMTE</name>
<dbReference type="GO" id="GO:0003723">
    <property type="term" value="F:RNA binding"/>
    <property type="evidence" value="ECO:0007669"/>
    <property type="project" value="InterPro"/>
</dbReference>
<comment type="catalytic activity">
    <reaction evidence="1 5">
        <text>a uridine in RNA = a pseudouridine in RNA</text>
        <dbReference type="Rhea" id="RHEA:48348"/>
        <dbReference type="Rhea" id="RHEA-COMP:12068"/>
        <dbReference type="Rhea" id="RHEA-COMP:12069"/>
        <dbReference type="ChEBI" id="CHEBI:65314"/>
        <dbReference type="ChEBI" id="CHEBI:65315"/>
    </reaction>
</comment>
<dbReference type="AlphaFoldDB" id="A0A429X8X5"/>
<evidence type="ECO:0000313" key="7">
    <source>
        <dbReference type="EMBL" id="RST59653.1"/>
    </source>
</evidence>
<dbReference type="NCBIfam" id="TIGR00005">
    <property type="entry name" value="rluA_subfam"/>
    <property type="match status" value="1"/>
</dbReference>
<gene>
    <name evidence="7" type="ORF">D5F11_011145</name>
</gene>
<evidence type="ECO:0000256" key="5">
    <source>
        <dbReference type="RuleBase" id="RU362028"/>
    </source>
</evidence>
<dbReference type="PANTHER" id="PTHR21600">
    <property type="entry name" value="MITOCHONDRIAL RNA PSEUDOURIDINE SYNTHASE"/>
    <property type="match status" value="1"/>
</dbReference>
<feature type="domain" description="Pseudouridine synthase RsuA/RluA-like" evidence="6">
    <location>
        <begin position="90"/>
        <end position="242"/>
    </location>
</feature>
<accession>A0A429X8X5</accession>
<dbReference type="InterPro" id="IPR020103">
    <property type="entry name" value="PsdUridine_synth_cat_dom_sf"/>
</dbReference>
<organism evidence="7 8">
    <name type="scientific">Siminovitchia terrae</name>
    <name type="common">Bacillus terrae</name>
    <dbReference type="NCBI Taxonomy" id="1914933"/>
    <lineage>
        <taxon>Bacteria</taxon>
        <taxon>Bacillati</taxon>
        <taxon>Bacillota</taxon>
        <taxon>Bacilli</taxon>
        <taxon>Bacillales</taxon>
        <taxon>Bacillaceae</taxon>
        <taxon>Siminovitchia</taxon>
    </lineage>
</organism>
<feature type="active site" evidence="4">
    <location>
        <position position="138"/>
    </location>
</feature>
<dbReference type="GO" id="GO:0000455">
    <property type="term" value="P:enzyme-directed rRNA pseudouridine synthesis"/>
    <property type="evidence" value="ECO:0007669"/>
    <property type="project" value="TreeGrafter"/>
</dbReference>
<evidence type="ECO:0000256" key="4">
    <source>
        <dbReference type="PIRSR" id="PIRSR606225-1"/>
    </source>
</evidence>